<dbReference type="EMBL" id="JACJJW010000045">
    <property type="protein sequence ID" value="MBM6759559.1"/>
    <property type="molecule type" value="Genomic_DNA"/>
</dbReference>
<evidence type="ECO:0000313" key="9">
    <source>
        <dbReference type="Proteomes" id="UP000703295"/>
    </source>
</evidence>
<proteinExistence type="inferred from homology"/>
<dbReference type="InterPro" id="IPR011990">
    <property type="entry name" value="TPR-like_helical_dom_sf"/>
</dbReference>
<keyword evidence="9" id="KW-1185">Reference proteome</keyword>
<dbReference type="Pfam" id="PF14322">
    <property type="entry name" value="SusD-like_3"/>
    <property type="match status" value="1"/>
</dbReference>
<dbReference type="PROSITE" id="PS51257">
    <property type="entry name" value="PROKAR_LIPOPROTEIN"/>
    <property type="match status" value="1"/>
</dbReference>
<feature type="domain" description="RagB/SusD" evidence="6">
    <location>
        <begin position="266"/>
        <end position="559"/>
    </location>
</feature>
<keyword evidence="3" id="KW-0732">Signal</keyword>
<dbReference type="InterPro" id="IPR033985">
    <property type="entry name" value="SusD-like_N"/>
</dbReference>
<comment type="subcellular location">
    <subcellularLocation>
        <location evidence="1">Cell outer membrane</location>
    </subcellularLocation>
</comment>
<reference evidence="8 9" key="1">
    <citation type="journal article" date="2021" name="Sci. Rep.">
        <title>The distribution of antibiotic resistance genes in chicken gut microbiota commensals.</title>
        <authorList>
            <person name="Juricova H."/>
            <person name="Matiasovicova J."/>
            <person name="Kubasova T."/>
            <person name="Cejkova D."/>
            <person name="Rychlik I."/>
        </authorList>
    </citation>
    <scope>NUCLEOTIDE SEQUENCE [LARGE SCALE GENOMIC DNA]</scope>
    <source>
        <strain evidence="8 9">An801</strain>
    </source>
</reference>
<evidence type="ECO:0000259" key="6">
    <source>
        <dbReference type="Pfam" id="PF07980"/>
    </source>
</evidence>
<keyword evidence="5" id="KW-0998">Cell outer membrane</keyword>
<evidence type="ECO:0000256" key="1">
    <source>
        <dbReference type="ARBA" id="ARBA00004442"/>
    </source>
</evidence>
<feature type="domain" description="SusD-like N-terminal" evidence="7">
    <location>
        <begin position="23"/>
        <end position="189"/>
    </location>
</feature>
<evidence type="ECO:0000256" key="2">
    <source>
        <dbReference type="ARBA" id="ARBA00006275"/>
    </source>
</evidence>
<comment type="similarity">
    <text evidence="2">Belongs to the SusD family.</text>
</comment>
<dbReference type="Pfam" id="PF07980">
    <property type="entry name" value="SusD_RagB"/>
    <property type="match status" value="1"/>
</dbReference>
<keyword evidence="4" id="KW-0472">Membrane</keyword>
<dbReference type="SUPFAM" id="SSF48452">
    <property type="entry name" value="TPR-like"/>
    <property type="match status" value="1"/>
</dbReference>
<evidence type="ECO:0000256" key="3">
    <source>
        <dbReference type="ARBA" id="ARBA00022729"/>
    </source>
</evidence>
<dbReference type="Gene3D" id="1.25.40.390">
    <property type="match status" value="1"/>
</dbReference>
<dbReference type="Proteomes" id="UP000703295">
    <property type="component" value="Unassembled WGS sequence"/>
</dbReference>
<evidence type="ECO:0000259" key="7">
    <source>
        <dbReference type="Pfam" id="PF14322"/>
    </source>
</evidence>
<evidence type="ECO:0000256" key="4">
    <source>
        <dbReference type="ARBA" id="ARBA00023136"/>
    </source>
</evidence>
<sequence length="564" mass="64170">MNSYIKVFATGLLSFMVASCSLDEVNYSAESSEEYIKSETQYEELVSAAYMRLRPLISSTTTDLMWYGTDIYSRTGEMNDAQMGIDDYSYINTSDASVYDFWCKNYDVITQANTAMTRGENLGLDEEIRTKRTAELLVLRAYAYFNLVETYGGVPLLLSEITEPTFSFTRVSEEEVYDQIISDLEEAISSNGLDDVPASNDFGRVGLGMAKHLLGKALLTRSYKSFAKTDDLSRAITYFNDVIALHPMVGSWDILFDTQTGAYQYNNSEVIFSVRYSSNQLYNSEGSSGLYQHFLPALFMFPGNTHRGAPYWRTDNSYRAGEDYLNSFEDGDIRNSEKYLVRNIIAGTAGSTNGHTYGVNDVVIYCPKEEMTDTEINQYQADHPSVYLVVNPDEYNTLFPVLNQNVCYPFVYKFYDPNVTEFTDRVTEGGDPRGSRDIYIFRTAETKLLLAEAYLKNNQPAEALEQVNDIRRRANASELQNVDLDVILDESGRELFGEANRWMDLKRTGKLFERAYKYNKFVQRHHNSASDIDDYFLLRPIPQTEIDRSNNTLEQNPGYAGAAE</sequence>
<dbReference type="InterPro" id="IPR012944">
    <property type="entry name" value="SusD_RagB_dom"/>
</dbReference>
<name>A0ABS2EZ02_9BACE</name>
<gene>
    <name evidence="8" type="ORF">H6A31_12860</name>
</gene>
<comment type="caution">
    <text evidence="8">The sequence shown here is derived from an EMBL/GenBank/DDBJ whole genome shotgun (WGS) entry which is preliminary data.</text>
</comment>
<evidence type="ECO:0000256" key="5">
    <source>
        <dbReference type="ARBA" id="ARBA00023237"/>
    </source>
</evidence>
<organism evidence="8 9">
    <name type="scientific">Bacteroides mediterraneensis</name>
    <dbReference type="NCBI Taxonomy" id="1841856"/>
    <lineage>
        <taxon>Bacteria</taxon>
        <taxon>Pseudomonadati</taxon>
        <taxon>Bacteroidota</taxon>
        <taxon>Bacteroidia</taxon>
        <taxon>Bacteroidales</taxon>
        <taxon>Bacteroidaceae</taxon>
        <taxon>Bacteroides</taxon>
    </lineage>
</organism>
<protein>
    <submittedName>
        <fullName evidence="8">RagB/SusD family nutrient uptake outer membrane protein</fullName>
    </submittedName>
</protein>
<accession>A0ABS2EZ02</accession>
<evidence type="ECO:0000313" key="8">
    <source>
        <dbReference type="EMBL" id="MBM6759559.1"/>
    </source>
</evidence>